<reference evidence="8" key="1">
    <citation type="journal article" date="2019" name="Int. J. Syst. Evol. Microbiol.">
        <title>The Global Catalogue of Microorganisms (GCM) 10K type strain sequencing project: providing services to taxonomists for standard genome sequencing and annotation.</title>
        <authorList>
            <consortium name="The Broad Institute Genomics Platform"/>
            <consortium name="The Broad Institute Genome Sequencing Center for Infectious Disease"/>
            <person name="Wu L."/>
            <person name="Ma J."/>
        </authorList>
    </citation>
    <scope>NUCLEOTIDE SEQUENCE [LARGE SCALE GENOMIC DNA]</scope>
    <source>
        <strain evidence="8">WYCCWR 12678</strain>
    </source>
</reference>
<accession>A0ABV9PYI4</accession>
<evidence type="ECO:0000256" key="1">
    <source>
        <dbReference type="ARBA" id="ARBA00004141"/>
    </source>
</evidence>
<keyword evidence="4 6" id="KW-1133">Transmembrane helix</keyword>
<evidence type="ECO:0000313" key="7">
    <source>
        <dbReference type="EMBL" id="MFC4767336.1"/>
    </source>
</evidence>
<protein>
    <submittedName>
        <fullName evidence="7">DUF92 domain-containing protein</fullName>
    </submittedName>
</protein>
<dbReference type="Proteomes" id="UP001596002">
    <property type="component" value="Unassembled WGS sequence"/>
</dbReference>
<organism evidence="7 8">
    <name type="scientific">Effusibacillus consociatus</name>
    <dbReference type="NCBI Taxonomy" id="1117041"/>
    <lineage>
        <taxon>Bacteria</taxon>
        <taxon>Bacillati</taxon>
        <taxon>Bacillota</taxon>
        <taxon>Bacilli</taxon>
        <taxon>Bacillales</taxon>
        <taxon>Alicyclobacillaceae</taxon>
        <taxon>Effusibacillus</taxon>
    </lineage>
</organism>
<comment type="caution">
    <text evidence="7">The sequence shown here is derived from an EMBL/GenBank/DDBJ whole genome shotgun (WGS) entry which is preliminary data.</text>
</comment>
<dbReference type="RefSeq" id="WP_380025249.1">
    <property type="nucleotide sequence ID" value="NZ_JBHSHC010000052.1"/>
</dbReference>
<dbReference type="EMBL" id="JBHSHC010000052">
    <property type="protein sequence ID" value="MFC4767336.1"/>
    <property type="molecule type" value="Genomic_DNA"/>
</dbReference>
<keyword evidence="5 6" id="KW-0472">Membrane</keyword>
<gene>
    <name evidence="7" type="ORF">ACFO8Q_08160</name>
</gene>
<evidence type="ECO:0000256" key="2">
    <source>
        <dbReference type="ARBA" id="ARBA00009012"/>
    </source>
</evidence>
<evidence type="ECO:0000256" key="4">
    <source>
        <dbReference type="ARBA" id="ARBA00022989"/>
    </source>
</evidence>
<comment type="subcellular location">
    <subcellularLocation>
        <location evidence="1">Membrane</location>
        <topology evidence="1">Multi-pass membrane protein</topology>
    </subcellularLocation>
</comment>
<sequence>MLIATVAGTAGSLFDSLLGARWQVMYRCSICGKEAERRIHCDLPTRKSRGFRILTNDVVNLVSSVAGGMVALGIGVWLR</sequence>
<dbReference type="InterPro" id="IPR002794">
    <property type="entry name" value="DUF92_TMEM19"/>
</dbReference>
<keyword evidence="8" id="KW-1185">Reference proteome</keyword>
<evidence type="ECO:0000256" key="5">
    <source>
        <dbReference type="ARBA" id="ARBA00023136"/>
    </source>
</evidence>
<dbReference type="Pfam" id="PF01940">
    <property type="entry name" value="DUF92"/>
    <property type="match status" value="1"/>
</dbReference>
<comment type="similarity">
    <text evidence="2">Belongs to the TMEM19 family.</text>
</comment>
<feature type="transmembrane region" description="Helical" evidence="6">
    <location>
        <begin position="58"/>
        <end position="78"/>
    </location>
</feature>
<keyword evidence="3 6" id="KW-0812">Transmembrane</keyword>
<name>A0ABV9PYI4_9BACL</name>
<proteinExistence type="inferred from homology"/>
<evidence type="ECO:0000313" key="8">
    <source>
        <dbReference type="Proteomes" id="UP001596002"/>
    </source>
</evidence>
<evidence type="ECO:0000256" key="6">
    <source>
        <dbReference type="SAM" id="Phobius"/>
    </source>
</evidence>
<evidence type="ECO:0000256" key="3">
    <source>
        <dbReference type="ARBA" id="ARBA00022692"/>
    </source>
</evidence>